<gene>
    <name evidence="1" type="ORF">NUW54_g11112</name>
</gene>
<evidence type="ECO:0000313" key="2">
    <source>
        <dbReference type="Proteomes" id="UP001144978"/>
    </source>
</evidence>
<sequence length="659" mass="74717">MLPAKRNKVDLSKLTEEEQKLFRLYGKLPTHKNVLTKMQKERKYFDSGDYALSKAGKAPQNTVGTAIPSPEKYVLPPIPHATSPPVHQSLSVSPTSSNINPTPAKESPLADDDDAASVLHGVQRPSSLAHPEAEPEGLDDEDDRSDVGAYWADCIERGEEWPDEDFEGFDGWEDDASDVDDPDDYRHEVDLIDSDPSNVTSKATAAAATQAGPKPRSLNYQFCPPAHRLPILRLFAKHACQHTLLPERHGAHRSAEDIYRDAVEEMYRHCYTNHLSDVWAYLWNSWYTRSRWRLWARSAHEASIPRKRTTMVVEALWRSIKRLVLHLFNRPPVDLALWAIVTRALPPYRLTLTRLVENPLAARAPSLSRTQKELKHAWERLLKAPLRGSYSTDVKRWVCDCGAQKYHAHLLCKHLVQAVEKPPASWWPSAFRHHIPPFYSVPIEGVVAPPPETSRNHSWHNRLSKHPAIIQRRGTRSDDSDADIPDAESFRSSSPISSSPDKAPPTGRDGLLRTRAGGGAGFELDDEEEHEFDIVERYLKLAKTVIEEQANNPEPRFFRNALQRMMGTIRWVCLSDAQAVPDSDHLKAADISQFLSRALELFQGRRRDPDIRYAQSAKQSMSGLLAWARAVELTETRRTMPYTNGQSSTTTIGYRYRER</sequence>
<dbReference type="EMBL" id="JANSHE010004222">
    <property type="protein sequence ID" value="KAJ2979646.1"/>
    <property type="molecule type" value="Genomic_DNA"/>
</dbReference>
<protein>
    <submittedName>
        <fullName evidence="1">Uncharacterized protein</fullName>
    </submittedName>
</protein>
<reference evidence="1" key="1">
    <citation type="submission" date="2022-08" db="EMBL/GenBank/DDBJ databases">
        <title>Genome Sequence of Pycnoporus sanguineus.</title>
        <authorList>
            <person name="Buettner E."/>
        </authorList>
    </citation>
    <scope>NUCLEOTIDE SEQUENCE</scope>
    <source>
        <strain evidence="1">CG-C14</strain>
    </source>
</reference>
<keyword evidence="2" id="KW-1185">Reference proteome</keyword>
<evidence type="ECO:0000313" key="1">
    <source>
        <dbReference type="EMBL" id="KAJ2979646.1"/>
    </source>
</evidence>
<proteinExistence type="predicted"/>
<organism evidence="1 2">
    <name type="scientific">Trametes sanguinea</name>
    <dbReference type="NCBI Taxonomy" id="158606"/>
    <lineage>
        <taxon>Eukaryota</taxon>
        <taxon>Fungi</taxon>
        <taxon>Dikarya</taxon>
        <taxon>Basidiomycota</taxon>
        <taxon>Agaricomycotina</taxon>
        <taxon>Agaricomycetes</taxon>
        <taxon>Polyporales</taxon>
        <taxon>Polyporaceae</taxon>
        <taxon>Trametes</taxon>
    </lineage>
</organism>
<dbReference type="Proteomes" id="UP001144978">
    <property type="component" value="Unassembled WGS sequence"/>
</dbReference>
<accession>A0ACC1NMB5</accession>
<name>A0ACC1NMB5_9APHY</name>
<comment type="caution">
    <text evidence="1">The sequence shown here is derived from an EMBL/GenBank/DDBJ whole genome shotgun (WGS) entry which is preliminary data.</text>
</comment>